<feature type="compositionally biased region" description="Polar residues" evidence="1">
    <location>
        <begin position="51"/>
        <end position="64"/>
    </location>
</feature>
<dbReference type="Proteomes" id="UP001362999">
    <property type="component" value="Unassembled WGS sequence"/>
</dbReference>
<protein>
    <submittedName>
        <fullName evidence="2">Uncharacterized protein</fullName>
    </submittedName>
</protein>
<evidence type="ECO:0000256" key="1">
    <source>
        <dbReference type="SAM" id="MobiDB-lite"/>
    </source>
</evidence>
<evidence type="ECO:0000313" key="2">
    <source>
        <dbReference type="EMBL" id="KAK7002279.1"/>
    </source>
</evidence>
<proteinExistence type="predicted"/>
<keyword evidence="3" id="KW-1185">Reference proteome</keyword>
<dbReference type="AlphaFoldDB" id="A0AAW0A931"/>
<comment type="caution">
    <text evidence="2">The sequence shown here is derived from an EMBL/GenBank/DDBJ whole genome shotgun (WGS) entry which is preliminary data.</text>
</comment>
<accession>A0AAW0A931</accession>
<gene>
    <name evidence="2" type="ORF">R3P38DRAFT_3215431</name>
</gene>
<organism evidence="2 3">
    <name type="scientific">Favolaschia claudopus</name>
    <dbReference type="NCBI Taxonomy" id="2862362"/>
    <lineage>
        <taxon>Eukaryota</taxon>
        <taxon>Fungi</taxon>
        <taxon>Dikarya</taxon>
        <taxon>Basidiomycota</taxon>
        <taxon>Agaricomycotina</taxon>
        <taxon>Agaricomycetes</taxon>
        <taxon>Agaricomycetidae</taxon>
        <taxon>Agaricales</taxon>
        <taxon>Marasmiineae</taxon>
        <taxon>Mycenaceae</taxon>
        <taxon>Favolaschia</taxon>
    </lineage>
</organism>
<evidence type="ECO:0000313" key="3">
    <source>
        <dbReference type="Proteomes" id="UP001362999"/>
    </source>
</evidence>
<name>A0AAW0A931_9AGAR</name>
<dbReference type="EMBL" id="JAWWNJ010000079">
    <property type="protein sequence ID" value="KAK7002279.1"/>
    <property type="molecule type" value="Genomic_DNA"/>
</dbReference>
<feature type="region of interest" description="Disordered" evidence="1">
    <location>
        <begin position="43"/>
        <end position="64"/>
    </location>
</feature>
<reference evidence="2 3" key="1">
    <citation type="journal article" date="2024" name="J Genomics">
        <title>Draft genome sequencing and assembly of Favolaschia claudopus CIRM-BRFM 2984 isolated from oak limbs.</title>
        <authorList>
            <person name="Navarro D."/>
            <person name="Drula E."/>
            <person name="Chaduli D."/>
            <person name="Cazenave R."/>
            <person name="Ahrendt S."/>
            <person name="Wang J."/>
            <person name="Lipzen A."/>
            <person name="Daum C."/>
            <person name="Barry K."/>
            <person name="Grigoriev I.V."/>
            <person name="Favel A."/>
            <person name="Rosso M.N."/>
            <person name="Martin F."/>
        </authorList>
    </citation>
    <scope>NUCLEOTIDE SEQUENCE [LARGE SCALE GENOMIC DNA]</scope>
    <source>
        <strain evidence="2 3">CIRM-BRFM 2984</strain>
    </source>
</reference>
<sequence>MSAAFLWSVAYARPVSEGAPAAAAMDEITEIDMAAARKYFEDTQGNDDIQVDSTSQPNVISHDN</sequence>